<dbReference type="Proteomes" id="UP001165678">
    <property type="component" value="Unassembled WGS sequence"/>
</dbReference>
<feature type="transmembrane region" description="Helical" evidence="1">
    <location>
        <begin position="78"/>
        <end position="97"/>
    </location>
</feature>
<keyword evidence="1" id="KW-0812">Transmembrane</keyword>
<name>A0AA41ZJW5_9GAMM</name>
<dbReference type="EMBL" id="JAPIVE010000001">
    <property type="protein sequence ID" value="MCX2523226.1"/>
    <property type="molecule type" value="Genomic_DNA"/>
</dbReference>
<gene>
    <name evidence="2" type="ORF">OQ287_03145</name>
</gene>
<feature type="transmembrane region" description="Helical" evidence="1">
    <location>
        <begin position="53"/>
        <end position="71"/>
    </location>
</feature>
<dbReference type="RefSeq" id="WP_250936558.1">
    <property type="nucleotide sequence ID" value="NZ_JAMLJK010000001.1"/>
</dbReference>
<keyword evidence="1" id="KW-0472">Membrane</keyword>
<organism evidence="2 3">
    <name type="scientific">Larsenimonas rhizosphaerae</name>
    <dbReference type="NCBI Taxonomy" id="2944682"/>
    <lineage>
        <taxon>Bacteria</taxon>
        <taxon>Pseudomonadati</taxon>
        <taxon>Pseudomonadota</taxon>
        <taxon>Gammaproteobacteria</taxon>
        <taxon>Oceanospirillales</taxon>
        <taxon>Halomonadaceae</taxon>
        <taxon>Larsenimonas</taxon>
    </lineage>
</organism>
<keyword evidence="3" id="KW-1185">Reference proteome</keyword>
<comment type="caution">
    <text evidence="2">The sequence shown here is derived from an EMBL/GenBank/DDBJ whole genome shotgun (WGS) entry which is preliminary data.</text>
</comment>
<sequence>MQDDTSFFGDIGGALGTALRHVVEAVGYIWHNFFGAIDDFFKGLTTSLGINPSFFSLALLVIGLLFLYGALRALLRGAIIGGAIRLALGALLLSWLMH</sequence>
<reference evidence="2" key="1">
    <citation type="submission" date="2022-11" db="EMBL/GenBank/DDBJ databases">
        <title>Larsenimonas rhizosphaerae sp. nov., isolated from a tidal mudflat.</title>
        <authorList>
            <person name="Lee S.D."/>
            <person name="Kim I.S."/>
        </authorList>
    </citation>
    <scope>NUCLEOTIDE SEQUENCE</scope>
    <source>
        <strain evidence="2">GH2-1</strain>
    </source>
</reference>
<evidence type="ECO:0000313" key="2">
    <source>
        <dbReference type="EMBL" id="MCX2523226.1"/>
    </source>
</evidence>
<dbReference type="AlphaFoldDB" id="A0AA41ZJW5"/>
<proteinExistence type="predicted"/>
<evidence type="ECO:0000313" key="3">
    <source>
        <dbReference type="Proteomes" id="UP001165678"/>
    </source>
</evidence>
<protein>
    <submittedName>
        <fullName evidence="2">Uncharacterized protein</fullName>
    </submittedName>
</protein>
<keyword evidence="1" id="KW-1133">Transmembrane helix</keyword>
<evidence type="ECO:0000256" key="1">
    <source>
        <dbReference type="SAM" id="Phobius"/>
    </source>
</evidence>
<accession>A0AA41ZJW5</accession>